<evidence type="ECO:0000259" key="5">
    <source>
        <dbReference type="PROSITE" id="PS01124"/>
    </source>
</evidence>
<evidence type="ECO:0000256" key="1">
    <source>
        <dbReference type="ARBA" id="ARBA00023015"/>
    </source>
</evidence>
<dbReference type="PANTHER" id="PTHR46796">
    <property type="entry name" value="HTH-TYPE TRANSCRIPTIONAL ACTIVATOR RHAS-RELATED"/>
    <property type="match status" value="1"/>
</dbReference>
<sequence>MDAVSELLGQVRARGAVFRQTIMRPPWALRMASGAPLTLAMMARGRAWIVPERGEPVAIGVGDIAVVRGDAPYTVADDSATAPAHVVTSADYCPTAAGIEPAGGRAGGTCEPPGTRRGEAAGAGAGPGRADAVAGAAPVLVSGAFEGRGEVSERLLRALPAVLVVPADGGPYPSVEVVADEVARNRPGQQLVLDRTLDLLLVAALRRWFDDPGAGAPAWCRALDDPLVGGALRLLHEAPERPWTVADLAAEVGVSRAALARRFTALVGEPPMAYLAGWRVALAADLLRETGQTVDAIARRVGYANAFALSVAFKRLRGTRPSDHRDPPPAWRATAGAGAGAGAG</sequence>
<dbReference type="PANTHER" id="PTHR46796:SF13">
    <property type="entry name" value="HTH-TYPE TRANSCRIPTIONAL ACTIVATOR RHAS"/>
    <property type="match status" value="1"/>
</dbReference>
<evidence type="ECO:0000313" key="7">
    <source>
        <dbReference type="Proteomes" id="UP000509303"/>
    </source>
</evidence>
<evidence type="ECO:0000256" key="2">
    <source>
        <dbReference type="ARBA" id="ARBA00023125"/>
    </source>
</evidence>
<evidence type="ECO:0000256" key="4">
    <source>
        <dbReference type="SAM" id="MobiDB-lite"/>
    </source>
</evidence>
<name>A0A7H8N9X3_9ACTN</name>
<gene>
    <name evidence="6" type="ORF">HUT08_19260</name>
</gene>
<proteinExistence type="predicted"/>
<evidence type="ECO:0000313" key="6">
    <source>
        <dbReference type="EMBL" id="QKW51320.1"/>
    </source>
</evidence>
<keyword evidence="2" id="KW-0238">DNA-binding</keyword>
<dbReference type="InterPro" id="IPR009057">
    <property type="entry name" value="Homeodomain-like_sf"/>
</dbReference>
<dbReference type="Pfam" id="PF12833">
    <property type="entry name" value="HTH_18"/>
    <property type="match status" value="1"/>
</dbReference>
<keyword evidence="1" id="KW-0805">Transcription regulation</keyword>
<keyword evidence="7" id="KW-1185">Reference proteome</keyword>
<feature type="domain" description="HTH araC/xylS-type" evidence="5">
    <location>
        <begin position="229"/>
        <end position="327"/>
    </location>
</feature>
<dbReference type="SMART" id="SM00342">
    <property type="entry name" value="HTH_ARAC"/>
    <property type="match status" value="1"/>
</dbReference>
<dbReference type="GO" id="GO:0003700">
    <property type="term" value="F:DNA-binding transcription factor activity"/>
    <property type="evidence" value="ECO:0007669"/>
    <property type="project" value="InterPro"/>
</dbReference>
<dbReference type="InterPro" id="IPR050204">
    <property type="entry name" value="AraC_XylS_family_regulators"/>
</dbReference>
<dbReference type="GO" id="GO:0043565">
    <property type="term" value="F:sequence-specific DNA binding"/>
    <property type="evidence" value="ECO:0007669"/>
    <property type="project" value="InterPro"/>
</dbReference>
<accession>A0A7H8N9X3</accession>
<dbReference type="AlphaFoldDB" id="A0A7H8N9X3"/>
<dbReference type="EMBL" id="CP054929">
    <property type="protein sequence ID" value="QKW51320.1"/>
    <property type="molecule type" value="Genomic_DNA"/>
</dbReference>
<protein>
    <submittedName>
        <fullName evidence="6">AraC family transcriptional regulator</fullName>
    </submittedName>
</protein>
<dbReference type="InterPro" id="IPR032783">
    <property type="entry name" value="AraC_lig"/>
</dbReference>
<dbReference type="InterPro" id="IPR018060">
    <property type="entry name" value="HTH_AraC"/>
</dbReference>
<dbReference type="Proteomes" id="UP000509303">
    <property type="component" value="Chromosome"/>
</dbReference>
<evidence type="ECO:0000256" key="3">
    <source>
        <dbReference type="ARBA" id="ARBA00023163"/>
    </source>
</evidence>
<reference evidence="6 7" key="1">
    <citation type="submission" date="2020-06" db="EMBL/GenBank/DDBJ databases">
        <title>Genome mining for natural products.</title>
        <authorList>
            <person name="Zhang B."/>
            <person name="Shi J."/>
            <person name="Ge H."/>
        </authorList>
    </citation>
    <scope>NUCLEOTIDE SEQUENCE [LARGE SCALE GENOMIC DNA]</scope>
    <source>
        <strain evidence="6 7">NA00687</strain>
    </source>
</reference>
<keyword evidence="3" id="KW-0804">Transcription</keyword>
<dbReference type="PROSITE" id="PS01124">
    <property type="entry name" value="HTH_ARAC_FAMILY_2"/>
    <property type="match status" value="1"/>
</dbReference>
<dbReference type="Gene3D" id="1.10.10.60">
    <property type="entry name" value="Homeodomain-like"/>
    <property type="match status" value="2"/>
</dbReference>
<dbReference type="SUPFAM" id="SSF46689">
    <property type="entry name" value="Homeodomain-like"/>
    <property type="match status" value="2"/>
</dbReference>
<organism evidence="6 7">
    <name type="scientific">Streptomyces buecherae</name>
    <dbReference type="NCBI Taxonomy" id="2763006"/>
    <lineage>
        <taxon>Bacteria</taxon>
        <taxon>Bacillati</taxon>
        <taxon>Actinomycetota</taxon>
        <taxon>Actinomycetes</taxon>
        <taxon>Kitasatosporales</taxon>
        <taxon>Streptomycetaceae</taxon>
        <taxon>Streptomyces</taxon>
    </lineage>
</organism>
<feature type="region of interest" description="Disordered" evidence="4">
    <location>
        <begin position="318"/>
        <end position="344"/>
    </location>
</feature>
<dbReference type="Pfam" id="PF12852">
    <property type="entry name" value="Cupin_6"/>
    <property type="match status" value="1"/>
</dbReference>
<dbReference type="RefSeq" id="WP_176163041.1">
    <property type="nucleotide sequence ID" value="NZ_CP054929.1"/>
</dbReference>
<feature type="region of interest" description="Disordered" evidence="4">
    <location>
        <begin position="104"/>
        <end position="126"/>
    </location>
</feature>